<dbReference type="EMBL" id="AKCR02000042">
    <property type="protein sequence ID" value="PKK24443.1"/>
    <property type="molecule type" value="Genomic_DNA"/>
</dbReference>
<accession>A0A2I0M458</accession>
<comment type="caution">
    <text evidence="1">The sequence shown here is derived from an EMBL/GenBank/DDBJ whole genome shotgun (WGS) entry which is preliminary data.</text>
</comment>
<proteinExistence type="predicted"/>
<dbReference type="AlphaFoldDB" id="A0A2I0M458"/>
<keyword evidence="2" id="KW-1185">Reference proteome</keyword>
<name>A0A2I0M458_COLLI</name>
<dbReference type="Proteomes" id="UP000053872">
    <property type="component" value="Unassembled WGS sequence"/>
</dbReference>
<reference evidence="1 2" key="1">
    <citation type="journal article" date="2013" name="Science">
        <title>Genomic diversity and evolution of the head crest in the rock pigeon.</title>
        <authorList>
            <person name="Shapiro M.D."/>
            <person name="Kronenberg Z."/>
            <person name="Li C."/>
            <person name="Domyan E.T."/>
            <person name="Pan H."/>
            <person name="Campbell M."/>
            <person name="Tan H."/>
            <person name="Huff C.D."/>
            <person name="Hu H."/>
            <person name="Vickrey A.I."/>
            <person name="Nielsen S.C."/>
            <person name="Stringham S.A."/>
            <person name="Hu H."/>
            <person name="Willerslev E."/>
            <person name="Gilbert M.T."/>
            <person name="Yandell M."/>
            <person name="Zhang G."/>
            <person name="Wang J."/>
        </authorList>
    </citation>
    <scope>NUCLEOTIDE SEQUENCE [LARGE SCALE GENOMIC DNA]</scope>
    <source>
        <tissue evidence="1">Blood</tissue>
    </source>
</reference>
<gene>
    <name evidence="1" type="ORF">A306_00008853</name>
</gene>
<protein>
    <submittedName>
        <fullName evidence="1">Uncharacterized protein</fullName>
    </submittedName>
</protein>
<evidence type="ECO:0000313" key="1">
    <source>
        <dbReference type="EMBL" id="PKK24443.1"/>
    </source>
</evidence>
<dbReference type="InParanoid" id="A0A2I0M458"/>
<sequence>MCPSTSGARRSWRCAKPGSGTHWPPFSTCFSE</sequence>
<evidence type="ECO:0000313" key="2">
    <source>
        <dbReference type="Proteomes" id="UP000053872"/>
    </source>
</evidence>
<organism evidence="1 2">
    <name type="scientific">Columba livia</name>
    <name type="common">Rock dove</name>
    <dbReference type="NCBI Taxonomy" id="8932"/>
    <lineage>
        <taxon>Eukaryota</taxon>
        <taxon>Metazoa</taxon>
        <taxon>Chordata</taxon>
        <taxon>Craniata</taxon>
        <taxon>Vertebrata</taxon>
        <taxon>Euteleostomi</taxon>
        <taxon>Archelosauria</taxon>
        <taxon>Archosauria</taxon>
        <taxon>Dinosauria</taxon>
        <taxon>Saurischia</taxon>
        <taxon>Theropoda</taxon>
        <taxon>Coelurosauria</taxon>
        <taxon>Aves</taxon>
        <taxon>Neognathae</taxon>
        <taxon>Neoaves</taxon>
        <taxon>Columbimorphae</taxon>
        <taxon>Columbiformes</taxon>
        <taxon>Columbidae</taxon>
        <taxon>Columba</taxon>
    </lineage>
</organism>